<dbReference type="InterPro" id="IPR010558">
    <property type="entry name" value="Ly-6-related"/>
</dbReference>
<evidence type="ECO:0000313" key="2">
    <source>
        <dbReference type="EMBL" id="VDN90136.1"/>
    </source>
</evidence>
<dbReference type="Proteomes" id="UP000278627">
    <property type="component" value="Unassembled WGS sequence"/>
</dbReference>
<gene>
    <name evidence="2" type="ORF">BPAG_LOCUS8950</name>
</gene>
<protein>
    <submittedName>
        <fullName evidence="4">Prolamin_like domain-containing protein</fullName>
    </submittedName>
</protein>
<reference evidence="2 3" key="2">
    <citation type="submission" date="2018-11" db="EMBL/GenBank/DDBJ databases">
        <authorList>
            <consortium name="Pathogen Informatics"/>
        </authorList>
    </citation>
    <scope>NUCLEOTIDE SEQUENCE [LARGE SCALE GENOMIC DNA]</scope>
</reference>
<dbReference type="Pfam" id="PF06579">
    <property type="entry name" value="Ly-6_related"/>
    <property type="match status" value="1"/>
</dbReference>
<dbReference type="AlphaFoldDB" id="A0A0N4TKV0"/>
<dbReference type="GO" id="GO:1990834">
    <property type="term" value="P:response to odorant"/>
    <property type="evidence" value="ECO:0007669"/>
    <property type="project" value="TreeGrafter"/>
</dbReference>
<keyword evidence="1" id="KW-0472">Membrane</keyword>
<dbReference type="WBParaSite" id="BPAG_0000898801-mRNA-1">
    <property type="protein sequence ID" value="BPAG_0000898801-mRNA-1"/>
    <property type="gene ID" value="BPAG_0000898801"/>
</dbReference>
<keyword evidence="3" id="KW-1185">Reference proteome</keyword>
<dbReference type="GO" id="GO:0030424">
    <property type="term" value="C:axon"/>
    <property type="evidence" value="ECO:0007669"/>
    <property type="project" value="TreeGrafter"/>
</dbReference>
<dbReference type="PANTHER" id="PTHR34722">
    <property type="entry name" value="HOMOLOG OF ODR-2 (TWO)-RELATED"/>
    <property type="match status" value="1"/>
</dbReference>
<evidence type="ECO:0000256" key="1">
    <source>
        <dbReference type="SAM" id="Phobius"/>
    </source>
</evidence>
<name>A0A0N4TKV0_BRUPA</name>
<dbReference type="EMBL" id="UZAD01013144">
    <property type="protein sequence ID" value="VDN90136.1"/>
    <property type="molecule type" value="Genomic_DNA"/>
</dbReference>
<sequence>MKTKMKVDCCALSIGSGRVMSTESTITKQYCTPINGCYHCISSNQVGINREILMIGKGEACCDKSCVSWLVFEICGQSRYLFYLLLITVYQSVIILSTSLSPSSLLVSSSDPETSRLSVCFSCASPAYLSLWNQLMHHYFPPKNFTDRCWGPDSEIGTVPCRGSCFILVEEIFEHCNATGPENQIVTPIHAYKQYSTMQGLLLPNKFDFLVSFVPNVALL</sequence>
<accession>A0A0N4TKV0</accession>
<dbReference type="STRING" id="6280.A0A0N4TKV0"/>
<dbReference type="GO" id="GO:0042048">
    <property type="term" value="P:olfactory behavior"/>
    <property type="evidence" value="ECO:0007669"/>
    <property type="project" value="TreeGrafter"/>
</dbReference>
<keyword evidence="1" id="KW-1133">Transmembrane helix</keyword>
<evidence type="ECO:0000313" key="4">
    <source>
        <dbReference type="WBParaSite" id="BPAG_0000898801-mRNA-1"/>
    </source>
</evidence>
<evidence type="ECO:0000313" key="3">
    <source>
        <dbReference type="Proteomes" id="UP000278627"/>
    </source>
</evidence>
<keyword evidence="1" id="KW-0812">Transmembrane</keyword>
<organism evidence="4">
    <name type="scientific">Brugia pahangi</name>
    <name type="common">Filarial nematode worm</name>
    <dbReference type="NCBI Taxonomy" id="6280"/>
    <lineage>
        <taxon>Eukaryota</taxon>
        <taxon>Metazoa</taxon>
        <taxon>Ecdysozoa</taxon>
        <taxon>Nematoda</taxon>
        <taxon>Chromadorea</taxon>
        <taxon>Rhabditida</taxon>
        <taxon>Spirurina</taxon>
        <taxon>Spiruromorpha</taxon>
        <taxon>Filarioidea</taxon>
        <taxon>Onchocercidae</taxon>
        <taxon>Brugia</taxon>
    </lineage>
</organism>
<reference evidence="4" key="1">
    <citation type="submission" date="2017-02" db="UniProtKB">
        <authorList>
            <consortium name="WormBaseParasite"/>
        </authorList>
    </citation>
    <scope>IDENTIFICATION</scope>
</reference>
<feature type="transmembrane region" description="Helical" evidence="1">
    <location>
        <begin position="80"/>
        <end position="100"/>
    </location>
</feature>
<dbReference type="GO" id="GO:0043025">
    <property type="term" value="C:neuronal cell body"/>
    <property type="evidence" value="ECO:0007669"/>
    <property type="project" value="TreeGrafter"/>
</dbReference>
<dbReference type="PANTHER" id="PTHR34722:SF6">
    <property type="entry name" value="HOMOLOG OF ODR-2 (TWO)"/>
    <property type="match status" value="1"/>
</dbReference>
<proteinExistence type="predicted"/>